<accession>A0A518DA93</accession>
<dbReference type="Proteomes" id="UP000317429">
    <property type="component" value="Chromosome"/>
</dbReference>
<organism evidence="2 3">
    <name type="scientific">Pirellulimonas nuda</name>
    <dbReference type="NCBI Taxonomy" id="2528009"/>
    <lineage>
        <taxon>Bacteria</taxon>
        <taxon>Pseudomonadati</taxon>
        <taxon>Planctomycetota</taxon>
        <taxon>Planctomycetia</taxon>
        <taxon>Pirellulales</taxon>
        <taxon>Lacipirellulaceae</taxon>
        <taxon>Pirellulimonas</taxon>
    </lineage>
</organism>
<evidence type="ECO:0000259" key="1">
    <source>
        <dbReference type="PROSITE" id="PS50035"/>
    </source>
</evidence>
<dbReference type="EMBL" id="CP036291">
    <property type="protein sequence ID" value="QDU88402.1"/>
    <property type="molecule type" value="Genomic_DNA"/>
</dbReference>
<dbReference type="RefSeq" id="WP_145283283.1">
    <property type="nucleotide sequence ID" value="NZ_CP036291.1"/>
</dbReference>
<dbReference type="SUPFAM" id="SSF56024">
    <property type="entry name" value="Phospholipase D/nuclease"/>
    <property type="match status" value="1"/>
</dbReference>
<dbReference type="AlphaFoldDB" id="A0A518DA93"/>
<dbReference type="InterPro" id="IPR001736">
    <property type="entry name" value="PLipase_D/transphosphatidylase"/>
</dbReference>
<dbReference type="KEGG" id="pnd:Pla175_17780"/>
<dbReference type="Pfam" id="PF13091">
    <property type="entry name" value="PLDc_2"/>
    <property type="match status" value="1"/>
</dbReference>
<dbReference type="InterPro" id="IPR047955">
    <property type="entry name" value="DrmC-like"/>
</dbReference>
<dbReference type="EC" id="2.7.8.-" evidence="2"/>
<dbReference type="InterPro" id="IPR025202">
    <property type="entry name" value="PLD-like_dom"/>
</dbReference>
<dbReference type="Gene3D" id="3.30.870.10">
    <property type="entry name" value="Endonuclease Chain A"/>
    <property type="match status" value="1"/>
</dbReference>
<feature type="domain" description="PLD phosphodiesterase" evidence="1">
    <location>
        <begin position="200"/>
        <end position="227"/>
    </location>
</feature>
<gene>
    <name evidence="2" type="primary">ywiE</name>
    <name evidence="2" type="ORF">Pla175_17780</name>
</gene>
<name>A0A518DA93_9BACT</name>
<proteinExistence type="predicted"/>
<dbReference type="PANTHER" id="PTHR21248:SF22">
    <property type="entry name" value="PHOSPHOLIPASE D"/>
    <property type="match status" value="1"/>
</dbReference>
<dbReference type="PANTHER" id="PTHR21248">
    <property type="entry name" value="CARDIOLIPIN SYNTHASE"/>
    <property type="match status" value="1"/>
</dbReference>
<keyword evidence="3" id="KW-1185">Reference proteome</keyword>
<reference evidence="2 3" key="1">
    <citation type="submission" date="2019-02" db="EMBL/GenBank/DDBJ databases">
        <title>Deep-cultivation of Planctomycetes and their phenomic and genomic characterization uncovers novel biology.</title>
        <authorList>
            <person name="Wiegand S."/>
            <person name="Jogler M."/>
            <person name="Boedeker C."/>
            <person name="Pinto D."/>
            <person name="Vollmers J."/>
            <person name="Rivas-Marin E."/>
            <person name="Kohn T."/>
            <person name="Peeters S.H."/>
            <person name="Heuer A."/>
            <person name="Rast P."/>
            <person name="Oberbeckmann S."/>
            <person name="Bunk B."/>
            <person name="Jeske O."/>
            <person name="Meyerdierks A."/>
            <person name="Storesund J.E."/>
            <person name="Kallscheuer N."/>
            <person name="Luecker S."/>
            <person name="Lage O.M."/>
            <person name="Pohl T."/>
            <person name="Merkel B.J."/>
            <person name="Hornburger P."/>
            <person name="Mueller R.-W."/>
            <person name="Bruemmer F."/>
            <person name="Labrenz M."/>
            <person name="Spormann A.M."/>
            <person name="Op den Camp H."/>
            <person name="Overmann J."/>
            <person name="Amann R."/>
            <person name="Jetten M.S.M."/>
            <person name="Mascher T."/>
            <person name="Medema M.H."/>
            <person name="Devos D.P."/>
            <person name="Kaster A.-K."/>
            <person name="Ovreas L."/>
            <person name="Rohde M."/>
            <person name="Galperin M.Y."/>
            <person name="Jogler C."/>
        </authorList>
    </citation>
    <scope>NUCLEOTIDE SEQUENCE [LARGE SCALE GENOMIC DNA]</scope>
    <source>
        <strain evidence="2 3">Pla175</strain>
    </source>
</reference>
<dbReference type="PROSITE" id="PS50035">
    <property type="entry name" value="PLD"/>
    <property type="match status" value="1"/>
</dbReference>
<dbReference type="OrthoDB" id="9762009at2"/>
<dbReference type="GO" id="GO:0030572">
    <property type="term" value="F:phosphatidyltransferase activity"/>
    <property type="evidence" value="ECO:0007669"/>
    <property type="project" value="UniProtKB-ARBA"/>
</dbReference>
<evidence type="ECO:0000313" key="3">
    <source>
        <dbReference type="Proteomes" id="UP000317429"/>
    </source>
</evidence>
<dbReference type="NCBIfam" id="NF038319">
    <property type="entry name" value="DISARM_DrmC_I"/>
    <property type="match status" value="1"/>
</dbReference>
<keyword evidence="2" id="KW-0808">Transferase</keyword>
<dbReference type="GO" id="GO:0032049">
    <property type="term" value="P:cardiolipin biosynthetic process"/>
    <property type="evidence" value="ECO:0007669"/>
    <property type="project" value="UniProtKB-ARBA"/>
</dbReference>
<protein>
    <submittedName>
        <fullName evidence="2">Putative cardiolipin synthase YwiE</fullName>
        <ecNumber evidence="2">2.7.8.-</ecNumber>
    </submittedName>
</protein>
<evidence type="ECO:0000313" key="2">
    <source>
        <dbReference type="EMBL" id="QDU88402.1"/>
    </source>
</evidence>
<sequence length="264" mass="28207">MDPNRIIATAAADLAAILPAAAVEALVQALTSPGAADLDTAIEQRIPHYHHRSLAQRYVSTWRLEASGVPVDAVAAALLAASMAEQRRQEAESIELVWTGPGVAGRSVRRTEQAILQLIDSASDRITLVSYAVYRIDSIAAALSRAAARGVRLRVIVETPHKTVGVGEYNTLRALGPEVAACSTIYFWPRKVRGVTEKGAPGLLHVKCAVADGNWLFVSSANLTQQAFTINMELGVLVRGGELPRGIEGQFDGLIRDGVLEPLT</sequence>